<dbReference type="InterPro" id="IPR051906">
    <property type="entry name" value="TolC-like"/>
</dbReference>
<evidence type="ECO:0000256" key="8">
    <source>
        <dbReference type="SAM" id="Coils"/>
    </source>
</evidence>
<dbReference type="PANTHER" id="PTHR30026">
    <property type="entry name" value="OUTER MEMBRANE PROTEIN TOLC"/>
    <property type="match status" value="1"/>
</dbReference>
<comment type="subcellular location">
    <subcellularLocation>
        <location evidence="1">Cell outer membrane</location>
    </subcellularLocation>
</comment>
<dbReference type="OrthoDB" id="9814032at2"/>
<feature type="chain" id="PRO_5012602074" evidence="9">
    <location>
        <begin position="22"/>
        <end position="435"/>
    </location>
</feature>
<evidence type="ECO:0000256" key="3">
    <source>
        <dbReference type="ARBA" id="ARBA00022448"/>
    </source>
</evidence>
<dbReference type="GO" id="GO:1990281">
    <property type="term" value="C:efflux pump complex"/>
    <property type="evidence" value="ECO:0007669"/>
    <property type="project" value="TreeGrafter"/>
</dbReference>
<reference evidence="11" key="1">
    <citation type="submission" date="2017-06" db="EMBL/GenBank/DDBJ databases">
        <authorList>
            <person name="Varghese N."/>
            <person name="Submissions S."/>
        </authorList>
    </citation>
    <scope>NUCLEOTIDE SEQUENCE [LARGE SCALE GENOMIC DNA]</scope>
    <source>
        <strain evidence="11">DSM 15668</strain>
    </source>
</reference>
<dbReference type="Proteomes" id="UP000198405">
    <property type="component" value="Unassembled WGS sequence"/>
</dbReference>
<dbReference type="PANTHER" id="PTHR30026:SF20">
    <property type="entry name" value="OUTER MEMBRANE PROTEIN TOLC"/>
    <property type="match status" value="1"/>
</dbReference>
<evidence type="ECO:0000313" key="10">
    <source>
        <dbReference type="EMBL" id="SNR64911.1"/>
    </source>
</evidence>
<feature type="coiled-coil region" evidence="8">
    <location>
        <begin position="357"/>
        <end position="384"/>
    </location>
</feature>
<dbReference type="Gene3D" id="1.20.1600.10">
    <property type="entry name" value="Outer membrane efflux proteins (OEP)"/>
    <property type="match status" value="1"/>
</dbReference>
<dbReference type="GO" id="GO:0015562">
    <property type="term" value="F:efflux transmembrane transporter activity"/>
    <property type="evidence" value="ECO:0007669"/>
    <property type="project" value="InterPro"/>
</dbReference>
<sequence>MKAKVKLIITAFSLIPSIATAEGLPLKELLNVALKNNPQIQITEKDYKIARYEQKEAIGKFLPKIELQYSRIFQSDVPEINLSLPAPGLPPQQFPLIEKNYYSFKATLTQPLFTGGYLYYNYKIKSKEEKAVKFQMKAKVNEIKKIIKKDYYSLSEAKTAVDIAKSYVKAARKHLQDAEAFYKEGIVPRRDLLEAKVKYHEALEFLSKARSGYEVALEKLKTDIGVKTVKIDVKKLTYKPLKLDTEKLIETAYQNNPLIKFLKLKKEEANYGVRIAYSQFLPKVAAVIGYERTDQYPGIDKFDETFGALTINVPIFEGTQRYWRTLKAKETKQKVDLSLKEAKDKIKLGIVAAVSKIKSAESRIKTAEAMVEEAKELLKDSEERYKAQVGTSTEVCDAMAYFTKAKGMLNSAIADYNKALAELEYYTGTEIIQKQ</sequence>
<keyword evidence="5" id="KW-0812">Transmembrane</keyword>
<keyword evidence="9" id="KW-0732">Signal</keyword>
<keyword evidence="6" id="KW-0472">Membrane</keyword>
<keyword evidence="8" id="KW-0175">Coiled coil</keyword>
<keyword evidence="11" id="KW-1185">Reference proteome</keyword>
<evidence type="ECO:0000256" key="6">
    <source>
        <dbReference type="ARBA" id="ARBA00023136"/>
    </source>
</evidence>
<keyword evidence="3" id="KW-0813">Transport</keyword>
<dbReference type="GO" id="GO:0015288">
    <property type="term" value="F:porin activity"/>
    <property type="evidence" value="ECO:0007669"/>
    <property type="project" value="TreeGrafter"/>
</dbReference>
<dbReference type="GO" id="GO:0009279">
    <property type="term" value="C:cell outer membrane"/>
    <property type="evidence" value="ECO:0007669"/>
    <property type="project" value="UniProtKB-SubCell"/>
</dbReference>
<accession>A0A238Y293</accession>
<protein>
    <submittedName>
        <fullName evidence="10">Outer membrane protein TolC</fullName>
    </submittedName>
</protein>
<dbReference type="InterPro" id="IPR003423">
    <property type="entry name" value="OMP_efflux"/>
</dbReference>
<gene>
    <name evidence="10" type="ORF">SAMN06265340_10232</name>
</gene>
<dbReference type="RefSeq" id="WP_089322388.1">
    <property type="nucleotide sequence ID" value="NZ_FZOB01000002.1"/>
</dbReference>
<keyword evidence="7" id="KW-0998">Cell outer membrane</keyword>
<proteinExistence type="inferred from homology"/>
<comment type="similarity">
    <text evidence="2">Belongs to the outer membrane factor (OMF) (TC 1.B.17) family.</text>
</comment>
<dbReference type="Pfam" id="PF02321">
    <property type="entry name" value="OEP"/>
    <property type="match status" value="2"/>
</dbReference>
<evidence type="ECO:0000256" key="7">
    <source>
        <dbReference type="ARBA" id="ARBA00023237"/>
    </source>
</evidence>
<evidence type="ECO:0000256" key="2">
    <source>
        <dbReference type="ARBA" id="ARBA00007613"/>
    </source>
</evidence>
<evidence type="ECO:0000256" key="4">
    <source>
        <dbReference type="ARBA" id="ARBA00022452"/>
    </source>
</evidence>
<keyword evidence="4" id="KW-1134">Transmembrane beta strand</keyword>
<evidence type="ECO:0000256" key="1">
    <source>
        <dbReference type="ARBA" id="ARBA00004442"/>
    </source>
</evidence>
<feature type="signal peptide" evidence="9">
    <location>
        <begin position="1"/>
        <end position="21"/>
    </location>
</feature>
<name>A0A238Y293_9BACT</name>
<evidence type="ECO:0000313" key="11">
    <source>
        <dbReference type="Proteomes" id="UP000198405"/>
    </source>
</evidence>
<organism evidence="10 11">
    <name type="scientific">Desulfurobacterium atlanticum</name>
    <dbReference type="NCBI Taxonomy" id="240169"/>
    <lineage>
        <taxon>Bacteria</taxon>
        <taxon>Pseudomonadati</taxon>
        <taxon>Aquificota</taxon>
        <taxon>Aquificia</taxon>
        <taxon>Desulfurobacteriales</taxon>
        <taxon>Desulfurobacteriaceae</taxon>
        <taxon>Desulfurobacterium</taxon>
    </lineage>
</organism>
<dbReference type="AlphaFoldDB" id="A0A238Y293"/>
<dbReference type="EMBL" id="FZOB01000002">
    <property type="protein sequence ID" value="SNR64911.1"/>
    <property type="molecule type" value="Genomic_DNA"/>
</dbReference>
<dbReference type="SUPFAM" id="SSF56954">
    <property type="entry name" value="Outer membrane efflux proteins (OEP)"/>
    <property type="match status" value="1"/>
</dbReference>
<evidence type="ECO:0000256" key="9">
    <source>
        <dbReference type="SAM" id="SignalP"/>
    </source>
</evidence>
<evidence type="ECO:0000256" key="5">
    <source>
        <dbReference type="ARBA" id="ARBA00022692"/>
    </source>
</evidence>